<accession>A0A840LAU4</accession>
<dbReference type="Pfam" id="PF00378">
    <property type="entry name" value="ECH_1"/>
    <property type="match status" value="1"/>
</dbReference>
<evidence type="ECO:0000256" key="2">
    <source>
        <dbReference type="RuleBase" id="RU003707"/>
    </source>
</evidence>
<dbReference type="Gene3D" id="1.10.12.10">
    <property type="entry name" value="Lyase 2-enoyl-coa Hydratase, Chain A, domain 2"/>
    <property type="match status" value="1"/>
</dbReference>
<dbReference type="Gene3D" id="3.90.226.10">
    <property type="entry name" value="2-enoyl-CoA Hydratase, Chain A, domain 1"/>
    <property type="match status" value="1"/>
</dbReference>
<proteinExistence type="inferred from homology"/>
<gene>
    <name evidence="3" type="ORF">HNP55_002356</name>
</gene>
<dbReference type="GO" id="GO:0003824">
    <property type="term" value="F:catalytic activity"/>
    <property type="evidence" value="ECO:0007669"/>
    <property type="project" value="InterPro"/>
</dbReference>
<dbReference type="EMBL" id="JACHLP010000004">
    <property type="protein sequence ID" value="MBB4843833.1"/>
    <property type="molecule type" value="Genomic_DNA"/>
</dbReference>
<protein>
    <submittedName>
        <fullName evidence="3">Enoyl-CoA hydratase/carnithine racemase</fullName>
    </submittedName>
</protein>
<dbReference type="CDD" id="cd06558">
    <property type="entry name" value="crotonase-like"/>
    <property type="match status" value="1"/>
</dbReference>
<reference evidence="3 4" key="1">
    <citation type="submission" date="2020-08" db="EMBL/GenBank/DDBJ databases">
        <title>Functional genomics of gut bacteria from endangered species of beetles.</title>
        <authorList>
            <person name="Carlos-Shanley C."/>
        </authorList>
    </citation>
    <scope>NUCLEOTIDE SEQUENCE [LARGE SCALE GENOMIC DNA]</scope>
    <source>
        <strain evidence="3 4">S00239</strain>
    </source>
</reference>
<comment type="similarity">
    <text evidence="1 2">Belongs to the enoyl-CoA hydratase/isomerase family.</text>
</comment>
<comment type="caution">
    <text evidence="3">The sequence shown here is derived from an EMBL/GenBank/DDBJ whole genome shotgun (WGS) entry which is preliminary data.</text>
</comment>
<dbReference type="InterPro" id="IPR001753">
    <property type="entry name" value="Enoyl-CoA_hydra/iso"/>
</dbReference>
<keyword evidence="4" id="KW-1185">Reference proteome</keyword>
<dbReference type="Proteomes" id="UP000562027">
    <property type="component" value="Unassembled WGS sequence"/>
</dbReference>
<dbReference type="InterPro" id="IPR014748">
    <property type="entry name" value="Enoyl-CoA_hydra_C"/>
</dbReference>
<dbReference type="PANTHER" id="PTHR43459:SF1">
    <property type="entry name" value="EG:BACN32G11.4 PROTEIN"/>
    <property type="match status" value="1"/>
</dbReference>
<dbReference type="RefSeq" id="WP_246448357.1">
    <property type="nucleotide sequence ID" value="NZ_JACHLP010000004.1"/>
</dbReference>
<dbReference type="NCBIfam" id="NF006107">
    <property type="entry name" value="PRK08258.1"/>
    <property type="match status" value="1"/>
</dbReference>
<evidence type="ECO:0000313" key="3">
    <source>
        <dbReference type="EMBL" id="MBB4843833.1"/>
    </source>
</evidence>
<organism evidence="3 4">
    <name type="scientific">Roseateles oligotrophus</name>
    <dbReference type="NCBI Taxonomy" id="1769250"/>
    <lineage>
        <taxon>Bacteria</taxon>
        <taxon>Pseudomonadati</taxon>
        <taxon>Pseudomonadota</taxon>
        <taxon>Betaproteobacteria</taxon>
        <taxon>Burkholderiales</taxon>
        <taxon>Sphaerotilaceae</taxon>
        <taxon>Roseateles</taxon>
    </lineage>
</organism>
<sequence length="287" mass="30879">MNTPSGRPMDAHLSGGNQRSLQGFAPQHFAWEQRGAVGLITLNRPERKNPLTFDSYAELRDLFRTLGLVDEVRAIVVQGAGGNFCSGGDVHEIIGPLTQMSMPDLLAFTRMTGDLVKAIRACPQPVISSIDGVCAGAGAIIAMASDLRVGTARSKTAFLFTRVGLAGCDMGACSILPRIIGQGRASDLLYSGRSLGGEEALAWGFLNRLVEPEAVLESSVQWAQEIAAGPSFGHAMTKKMLHQEWAMGVDEAIESEAQAQAICMMTQDFHRAYHAFVAKQRPEFQGD</sequence>
<dbReference type="PROSITE" id="PS00166">
    <property type="entry name" value="ENOYL_COA_HYDRATASE"/>
    <property type="match status" value="1"/>
</dbReference>
<evidence type="ECO:0000313" key="4">
    <source>
        <dbReference type="Proteomes" id="UP000562027"/>
    </source>
</evidence>
<dbReference type="InterPro" id="IPR018376">
    <property type="entry name" value="Enoyl-CoA_hyd/isom_CS"/>
</dbReference>
<dbReference type="PANTHER" id="PTHR43459">
    <property type="entry name" value="ENOYL-COA HYDRATASE"/>
    <property type="match status" value="1"/>
</dbReference>
<dbReference type="AlphaFoldDB" id="A0A840LAU4"/>
<dbReference type="SUPFAM" id="SSF52096">
    <property type="entry name" value="ClpP/crotonase"/>
    <property type="match status" value="1"/>
</dbReference>
<dbReference type="InterPro" id="IPR029045">
    <property type="entry name" value="ClpP/crotonase-like_dom_sf"/>
</dbReference>
<name>A0A840LAU4_9BURK</name>
<evidence type="ECO:0000256" key="1">
    <source>
        <dbReference type="ARBA" id="ARBA00005254"/>
    </source>
</evidence>